<dbReference type="OrthoDB" id="63581at2759"/>
<keyword evidence="3" id="KW-1185">Reference proteome</keyword>
<keyword evidence="1" id="KW-0472">Membrane</keyword>
<organism evidence="2 3">
    <name type="scientific">Torulaspora globosa</name>
    <dbReference type="NCBI Taxonomy" id="48254"/>
    <lineage>
        <taxon>Eukaryota</taxon>
        <taxon>Fungi</taxon>
        <taxon>Dikarya</taxon>
        <taxon>Ascomycota</taxon>
        <taxon>Saccharomycotina</taxon>
        <taxon>Saccharomycetes</taxon>
        <taxon>Saccharomycetales</taxon>
        <taxon>Saccharomycetaceae</taxon>
        <taxon>Torulaspora</taxon>
    </lineage>
</organism>
<proteinExistence type="predicted"/>
<keyword evidence="1" id="KW-0812">Transmembrane</keyword>
<name>A0A7H9HP66_9SACH</name>
<evidence type="ECO:0000313" key="2">
    <source>
        <dbReference type="EMBL" id="QLQ79021.1"/>
    </source>
</evidence>
<dbReference type="EMBL" id="CP059268">
    <property type="protein sequence ID" value="QLQ79021.1"/>
    <property type="molecule type" value="Genomic_DNA"/>
</dbReference>
<evidence type="ECO:0000256" key="1">
    <source>
        <dbReference type="SAM" id="Phobius"/>
    </source>
</evidence>
<sequence length="86" mass="9527">MFATRNFQFHVGRSTFDLDAGTMVAQSFVVNKYTLALIVCSLGAAIGSEFLQKILSFGRRSFDPMDMLCNALGSVIGIAFAYYQER</sequence>
<accession>A0A7H9HP66</accession>
<dbReference type="PANTHER" id="PTHR28008">
    <property type="entry name" value="DOMAIN PROTEIN, PUTATIVE (AFU_ORTHOLOGUE AFUA_3G10980)-RELATED"/>
    <property type="match status" value="1"/>
</dbReference>
<dbReference type="AlphaFoldDB" id="A0A7H9HP66"/>
<gene>
    <name evidence="2" type="ORF">HG537_0B03680</name>
</gene>
<feature type="transmembrane region" description="Helical" evidence="1">
    <location>
        <begin position="33"/>
        <end position="55"/>
    </location>
</feature>
<evidence type="ECO:0000313" key="3">
    <source>
        <dbReference type="Proteomes" id="UP000510647"/>
    </source>
</evidence>
<keyword evidence="1" id="KW-1133">Transmembrane helix</keyword>
<dbReference type="PANTHER" id="PTHR28008:SF1">
    <property type="entry name" value="DOMAIN PROTEIN, PUTATIVE (AFU_ORTHOLOGUE AFUA_3G10980)-RELATED"/>
    <property type="match status" value="1"/>
</dbReference>
<feature type="transmembrane region" description="Helical" evidence="1">
    <location>
        <begin position="67"/>
        <end position="84"/>
    </location>
</feature>
<dbReference type="Proteomes" id="UP000510647">
    <property type="component" value="Chromosome 2"/>
</dbReference>
<reference evidence="2 3" key="1">
    <citation type="submission" date="2020-06" db="EMBL/GenBank/DDBJ databases">
        <title>The yeast mating-type switching endonuclease HO is a domesticated member of an unorthodox homing genetic element family.</title>
        <authorList>
            <person name="Coughlan A.Y."/>
            <person name="Lombardi L."/>
            <person name="Braun-Galleani S."/>
            <person name="Martos A.R."/>
            <person name="Galeote V."/>
            <person name="Bigey F."/>
            <person name="Dequin S."/>
            <person name="Byrne K.P."/>
            <person name="Wolfe K.H."/>
        </authorList>
    </citation>
    <scope>NUCLEOTIDE SEQUENCE [LARGE SCALE GENOMIC DNA]</scope>
    <source>
        <strain evidence="2 3">CBS2947</strain>
    </source>
</reference>
<protein>
    <submittedName>
        <fullName evidence="2">Uncharacterized protein</fullName>
    </submittedName>
</protein>